<dbReference type="OrthoDB" id="5314453at2"/>
<protein>
    <submittedName>
        <fullName evidence="8">Major facilitator transporter</fullName>
    </submittedName>
</protein>
<reference evidence="8 9" key="1">
    <citation type="journal article" date="2012" name="J. Bacteriol.">
        <title>Genome sequence of a novel nicotine-degrading strain, Pseudomonas geniculata N1.</title>
        <authorList>
            <person name="Tang H."/>
            <person name="Yu H."/>
            <person name="Tai C."/>
            <person name="Huang K."/>
            <person name="Liu Y."/>
            <person name="Wang L."/>
            <person name="Yao Y."/>
            <person name="Wu G."/>
            <person name="Xu P."/>
        </authorList>
    </citation>
    <scope>NUCLEOTIDE SEQUENCE [LARGE SCALE GENOMIC DNA]</scope>
    <source>
        <strain evidence="8 9">N1</strain>
    </source>
</reference>
<sequence>MVQPYLKPVPDWEEHEKPTMPGSASMPWHPPYRRLAYALVSLLVAITGGLGNALVTANLPFLQGQLALTPTQGSWLVAAYAMVNVTANLLAFKFRQQYGIRLFAEIGLGLYAALAVLHLFVGSFETTMLTRAASGFAGAACSTLGTLYMLQALPRRFTGNLLVVGVGLSQLAVPIAWIVSPGLVDTGQWHQLYSFEAGLALCAFAAVVVLKLPPGIQVKAFEPLDFLTFALLAPAVALLVIVLAQGYTRWWLNTPWLGWALVASIALSTTAFIIEHYRRNPLLQIRWLSKLPVLHFIVGAFLIRFLTTEQSYGVINLMRTLGMGPDQMRPLFVVILAGVIVGIAGASLTFGPKRLIAQLLMAILLLGAAAFFDQHRTSLDRPHDFYASQFLASVGAGMFMGPLIMLGISAALKQGVDHMITFLVTLSITQTLGGLAGSAVLGTFQLHREQLYSSALTSQLDPADPVVAQRLRIQQQLYSAQITDPVLRSAQGSAQLAQTTRREANVRGFNDVFTLSGWLAIGFLCWLLLLSLRTAVLKQWRKRHPTSPAAATPAAPR</sequence>
<dbReference type="Proteomes" id="UP000036890">
    <property type="component" value="Unassembled WGS sequence"/>
</dbReference>
<dbReference type="GO" id="GO:0022857">
    <property type="term" value="F:transmembrane transporter activity"/>
    <property type="evidence" value="ECO:0007669"/>
    <property type="project" value="InterPro"/>
</dbReference>
<feature type="transmembrane region" description="Helical" evidence="7">
    <location>
        <begin position="256"/>
        <end position="275"/>
    </location>
</feature>
<feature type="transmembrane region" description="Helical" evidence="7">
    <location>
        <begin position="35"/>
        <end position="55"/>
    </location>
</feature>
<organism evidence="8 9">
    <name type="scientific">Stenotrophomonas geniculata N1</name>
    <dbReference type="NCBI Taxonomy" id="1167641"/>
    <lineage>
        <taxon>Bacteria</taxon>
        <taxon>Pseudomonadati</taxon>
        <taxon>Pseudomonadota</taxon>
        <taxon>Gammaproteobacteria</taxon>
        <taxon>Lysobacterales</taxon>
        <taxon>Lysobacteraceae</taxon>
        <taxon>Stenotrophomonas</taxon>
    </lineage>
</organism>
<comment type="subcellular location">
    <subcellularLocation>
        <location evidence="1">Membrane</location>
        <topology evidence="1">Multi-pass membrane protein</topology>
    </subcellularLocation>
</comment>
<name>A0A0L8A8P7_9GAMM</name>
<feature type="region of interest" description="Disordered" evidence="6">
    <location>
        <begin position="1"/>
        <end position="23"/>
    </location>
</feature>
<dbReference type="Gene3D" id="1.20.1250.20">
    <property type="entry name" value="MFS general substrate transporter like domains"/>
    <property type="match status" value="1"/>
</dbReference>
<evidence type="ECO:0000313" key="8">
    <source>
        <dbReference type="EMBL" id="KOE98768.1"/>
    </source>
</evidence>
<evidence type="ECO:0000256" key="2">
    <source>
        <dbReference type="ARBA" id="ARBA00022448"/>
    </source>
</evidence>
<dbReference type="PANTHER" id="PTHR42718:SF9">
    <property type="entry name" value="MAJOR FACILITATOR SUPERFAMILY MULTIDRUG TRANSPORTER MFSC"/>
    <property type="match status" value="1"/>
</dbReference>
<gene>
    <name evidence="8" type="ORF">W7K_12630</name>
</gene>
<dbReference type="RefSeq" id="WP_010483120.1">
    <property type="nucleotide sequence ID" value="NZ_AJLO02000025.1"/>
</dbReference>
<keyword evidence="4 7" id="KW-1133">Transmembrane helix</keyword>
<feature type="transmembrane region" description="Helical" evidence="7">
    <location>
        <begin position="75"/>
        <end position="92"/>
    </location>
</feature>
<dbReference type="InterPro" id="IPR011701">
    <property type="entry name" value="MFS"/>
</dbReference>
<feature type="transmembrane region" description="Helical" evidence="7">
    <location>
        <begin position="157"/>
        <end position="180"/>
    </location>
</feature>
<evidence type="ECO:0000256" key="6">
    <source>
        <dbReference type="SAM" id="MobiDB-lite"/>
    </source>
</evidence>
<feature type="transmembrane region" description="Helical" evidence="7">
    <location>
        <begin position="327"/>
        <end position="348"/>
    </location>
</feature>
<evidence type="ECO:0000256" key="3">
    <source>
        <dbReference type="ARBA" id="ARBA00022692"/>
    </source>
</evidence>
<feature type="transmembrane region" description="Helical" evidence="7">
    <location>
        <begin position="224"/>
        <end position="244"/>
    </location>
</feature>
<evidence type="ECO:0000256" key="5">
    <source>
        <dbReference type="ARBA" id="ARBA00023136"/>
    </source>
</evidence>
<feature type="transmembrane region" description="Helical" evidence="7">
    <location>
        <begin position="355"/>
        <end position="372"/>
    </location>
</feature>
<comment type="caution">
    <text evidence="8">The sequence shown here is derived from an EMBL/GenBank/DDBJ whole genome shotgun (WGS) entry which is preliminary data.</text>
</comment>
<dbReference type="AlphaFoldDB" id="A0A0L8A8P7"/>
<feature type="transmembrane region" description="Helical" evidence="7">
    <location>
        <begin position="192"/>
        <end position="212"/>
    </location>
</feature>
<dbReference type="Pfam" id="PF07690">
    <property type="entry name" value="MFS_1"/>
    <property type="match status" value="1"/>
</dbReference>
<dbReference type="SUPFAM" id="SSF103473">
    <property type="entry name" value="MFS general substrate transporter"/>
    <property type="match status" value="1"/>
</dbReference>
<feature type="transmembrane region" description="Helical" evidence="7">
    <location>
        <begin position="99"/>
        <end position="120"/>
    </location>
</feature>
<evidence type="ECO:0000256" key="7">
    <source>
        <dbReference type="SAM" id="Phobius"/>
    </source>
</evidence>
<evidence type="ECO:0000256" key="4">
    <source>
        <dbReference type="ARBA" id="ARBA00022989"/>
    </source>
</evidence>
<accession>A0A0L8A8P7</accession>
<keyword evidence="5 7" id="KW-0472">Membrane</keyword>
<feature type="transmembrane region" description="Helical" evidence="7">
    <location>
        <begin position="132"/>
        <end position="150"/>
    </location>
</feature>
<proteinExistence type="predicted"/>
<feature type="transmembrane region" description="Helical" evidence="7">
    <location>
        <begin position="515"/>
        <end position="536"/>
    </location>
</feature>
<dbReference type="EMBL" id="AJLO02000025">
    <property type="protein sequence ID" value="KOE98768.1"/>
    <property type="molecule type" value="Genomic_DNA"/>
</dbReference>
<evidence type="ECO:0000256" key="1">
    <source>
        <dbReference type="ARBA" id="ARBA00004141"/>
    </source>
</evidence>
<keyword evidence="2" id="KW-0813">Transport</keyword>
<dbReference type="InterPro" id="IPR036259">
    <property type="entry name" value="MFS_trans_sf"/>
</dbReference>
<keyword evidence="3 7" id="KW-0812">Transmembrane</keyword>
<dbReference type="PANTHER" id="PTHR42718">
    <property type="entry name" value="MAJOR FACILITATOR SUPERFAMILY MULTIDRUG TRANSPORTER MFSC"/>
    <property type="match status" value="1"/>
</dbReference>
<evidence type="ECO:0000313" key="9">
    <source>
        <dbReference type="Proteomes" id="UP000036890"/>
    </source>
</evidence>
<feature type="transmembrane region" description="Helical" evidence="7">
    <location>
        <begin position="392"/>
        <end position="412"/>
    </location>
</feature>
<feature type="transmembrane region" description="Helical" evidence="7">
    <location>
        <begin position="419"/>
        <end position="444"/>
    </location>
</feature>
<feature type="transmembrane region" description="Helical" evidence="7">
    <location>
        <begin position="287"/>
        <end position="307"/>
    </location>
</feature>
<dbReference type="GO" id="GO:0016020">
    <property type="term" value="C:membrane"/>
    <property type="evidence" value="ECO:0007669"/>
    <property type="project" value="UniProtKB-SubCell"/>
</dbReference>